<keyword evidence="1" id="KW-0812">Transmembrane</keyword>
<dbReference type="Proteomes" id="UP001055025">
    <property type="component" value="Unassembled WGS sequence"/>
</dbReference>
<keyword evidence="3" id="KW-1185">Reference proteome</keyword>
<feature type="transmembrane region" description="Helical" evidence="1">
    <location>
        <begin position="200"/>
        <end position="227"/>
    </location>
</feature>
<feature type="transmembrane region" description="Helical" evidence="1">
    <location>
        <begin position="327"/>
        <end position="347"/>
    </location>
</feature>
<dbReference type="EMBL" id="BQKC01000001">
    <property type="protein sequence ID" value="GJM54355.1"/>
    <property type="molecule type" value="Genomic_DNA"/>
</dbReference>
<feature type="transmembrane region" description="Helical" evidence="1">
    <location>
        <begin position="655"/>
        <end position="675"/>
    </location>
</feature>
<accession>A0AAV5B0N1</accession>
<name>A0AAV5B0N1_9ACTN</name>
<keyword evidence="1" id="KW-1133">Transmembrane helix</keyword>
<evidence type="ECO:0000313" key="3">
    <source>
        <dbReference type="Proteomes" id="UP001055025"/>
    </source>
</evidence>
<feature type="transmembrane region" description="Helical" evidence="1">
    <location>
        <begin position="611"/>
        <end position="634"/>
    </location>
</feature>
<evidence type="ECO:0000313" key="2">
    <source>
        <dbReference type="EMBL" id="GJM54355.1"/>
    </source>
</evidence>
<proteinExistence type="predicted"/>
<dbReference type="RefSeq" id="WP_204406743.1">
    <property type="nucleotide sequence ID" value="NZ_BQKC01000001.1"/>
</dbReference>
<dbReference type="AlphaFoldDB" id="A0AAV5B0N1"/>
<keyword evidence="1" id="KW-0472">Membrane</keyword>
<feature type="transmembrane region" description="Helical" evidence="1">
    <location>
        <begin position="681"/>
        <end position="704"/>
    </location>
</feature>
<sequence length="716" mass="76304">MRRNLASLVSAALLMAFASVSLIALWNHLDALRMDAIGSGASTVTIQVRDCASGPDEVFAGVSAVSQANDVSIFRVYDGLDDQGRTTRSLVGCFQWDTFPVDQLRLESGRVPQSPDGFLASYETGDDRQVGVLHDFGGGDPLVVRPVTAAMDSMPSVNGIYRIVSTKTYDTQVVLQSLAGVFGQSPDALLNVGTKSVRGIGLLLVIAGVISVLALAAYVLTIASAAVSRAPRIGVQKMLGWSTGAVVWDIVKVAFGSQLLSAAVEDVVIVLVVKPLGTTFPAVLVGVQLGLAILTLVVGSIAATLVSRGVSPVTSVKGGVSLKGPLFIGYGVKMAFAVMIVISFVAVSSSLSDIWQQWRLEAVWGEKGNDLYVLADSRLTNEEVESLSSGDHSYGNKYEDLYKMLNDEYGAVYVNANAPQEQVQAGIASPDLAACTVMNVNSNYLKRENVLSEDGSSLTVSEGEHGRVVAVPSTMGNDERRHVVDYFKWLFDSEYQSEKEQWNGSIEVVTYQGGRDFFSYNKRVQPDQANMVHDPVFNIVTDANATIVDKSAVAVMGPDASILMPITRERADELEAWLAQNGFSENHIRIDTLAHAYGELLSAMGAAVGSMLALLAAVLVLDGFASVLIARLLVLGSGRRYCVERLLGWGWLARYGTTVVAVAAVVAASLLVSLLFGVGPVAFVCLAVALAVDCAVFFLALGTLERVRSEALIKEV</sequence>
<feature type="transmembrane region" description="Helical" evidence="1">
    <location>
        <begin position="280"/>
        <end position="306"/>
    </location>
</feature>
<organism evidence="2 3">
    <name type="scientific">Granulimonas faecalis</name>
    <dbReference type="NCBI Taxonomy" id="2894155"/>
    <lineage>
        <taxon>Bacteria</taxon>
        <taxon>Bacillati</taxon>
        <taxon>Actinomycetota</taxon>
        <taxon>Coriobacteriia</taxon>
        <taxon>Coriobacteriales</taxon>
        <taxon>Kribbibacteriaceae</taxon>
        <taxon>Granulimonas</taxon>
    </lineage>
</organism>
<comment type="caution">
    <text evidence="2">The sequence shown here is derived from an EMBL/GenBank/DDBJ whole genome shotgun (WGS) entry which is preliminary data.</text>
</comment>
<protein>
    <submittedName>
        <fullName evidence="2">Amino acid ABC transporter permease</fullName>
    </submittedName>
</protein>
<evidence type="ECO:0000256" key="1">
    <source>
        <dbReference type="SAM" id="Phobius"/>
    </source>
</evidence>
<reference evidence="2" key="1">
    <citation type="journal article" date="2022" name="Int. J. Syst. Evol. Microbiol.">
        <title>Granulimonas faecalis gen. nov., sp. nov., and Leptogranulimonas caecicola gen. nov., sp. nov., novel lactate-producing Atopobiaceae bacteria isolated from mouse intestines, and an emended description of the family Atopobiaceae.</title>
        <authorList>
            <person name="Morinaga K."/>
            <person name="Kusada H."/>
            <person name="Sakamoto S."/>
            <person name="Murakami T."/>
            <person name="Toyoda A."/>
            <person name="Mori H."/>
            <person name="Meng X.Y."/>
            <person name="Takashino M."/>
            <person name="Murotomi K."/>
            <person name="Tamaki H."/>
        </authorList>
    </citation>
    <scope>NUCLEOTIDE SEQUENCE</scope>
    <source>
        <strain evidence="2">OPF53</strain>
    </source>
</reference>
<gene>
    <name evidence="2" type="ORF">ATOP_00100</name>
</gene>